<dbReference type="OMA" id="NNCTRRE"/>
<dbReference type="OrthoDB" id="431169at2759"/>
<dbReference type="InterPro" id="IPR000504">
    <property type="entry name" value="RRM_dom"/>
</dbReference>
<organism evidence="4">
    <name type="scientific">Eucalyptus grandis</name>
    <name type="common">Flooded gum</name>
    <dbReference type="NCBI Taxonomy" id="71139"/>
    <lineage>
        <taxon>Eukaryota</taxon>
        <taxon>Viridiplantae</taxon>
        <taxon>Streptophyta</taxon>
        <taxon>Embryophyta</taxon>
        <taxon>Tracheophyta</taxon>
        <taxon>Spermatophyta</taxon>
        <taxon>Magnoliopsida</taxon>
        <taxon>eudicotyledons</taxon>
        <taxon>Gunneridae</taxon>
        <taxon>Pentapetalae</taxon>
        <taxon>rosids</taxon>
        <taxon>malvids</taxon>
        <taxon>Myrtales</taxon>
        <taxon>Myrtaceae</taxon>
        <taxon>Myrtoideae</taxon>
        <taxon>Eucalypteae</taxon>
        <taxon>Eucalyptus</taxon>
    </lineage>
</organism>
<dbReference type="AlphaFoldDB" id="A0A059CL93"/>
<accession>A0A059CL93</accession>
<dbReference type="InterPro" id="IPR012677">
    <property type="entry name" value="Nucleotide-bd_a/b_plait_sf"/>
</dbReference>
<gene>
    <name evidence="4" type="ORF">EUGRSUZ_C00672</name>
</gene>
<dbReference type="KEGG" id="egr:104436324"/>
<feature type="domain" description="RRM" evidence="3">
    <location>
        <begin position="139"/>
        <end position="225"/>
    </location>
</feature>
<dbReference type="PANTHER" id="PTHR10501">
    <property type="entry name" value="U1 SMALL NUCLEAR RIBONUCLEOPROTEIN A/U2 SMALL NUCLEAR RIBONUCLEOPROTEIN B"/>
    <property type="match status" value="1"/>
</dbReference>
<dbReference type="eggNOG" id="ENOG502RY61">
    <property type="taxonomic scope" value="Eukaryota"/>
</dbReference>
<sequence length="233" mass="25863">MADPYYAYTAPTTDRATATRASFPGYLSSETPSLASRHAFGYGDQRTFSSDALQKDVNPVGPGTYGVDDILGRGIRPEPGTRRLAAGARLRGYSSPLEDPVLHQRQDFSAGISPIISATERSSSLRNFDSLAEPARESNILFVQGLPTDCTRREVGHLFRPFYGFKEIRVIHKEARRSGDRALVLCFVEFVDFKCALTAMEALQGYQFDDRKPDSPVLRIQSAHFPLRLPSDK</sequence>
<dbReference type="Gene3D" id="3.30.70.330">
    <property type="match status" value="1"/>
</dbReference>
<dbReference type="InParanoid" id="A0A059CL93"/>
<dbReference type="GO" id="GO:0003729">
    <property type="term" value="F:mRNA binding"/>
    <property type="evidence" value="ECO:0000318"/>
    <property type="project" value="GO_Central"/>
</dbReference>
<dbReference type="Gramene" id="KCW79253">
    <property type="protein sequence ID" value="KCW79253"/>
    <property type="gene ID" value="EUGRSUZ_C00672"/>
</dbReference>
<dbReference type="EMBL" id="KK198755">
    <property type="protein sequence ID" value="KCW79253.1"/>
    <property type="molecule type" value="Genomic_DNA"/>
</dbReference>
<dbReference type="InterPro" id="IPR035979">
    <property type="entry name" value="RBD_domain_sf"/>
</dbReference>
<dbReference type="CDD" id="cd21618">
    <property type="entry name" value="RRM_AtNSRA_like"/>
    <property type="match status" value="1"/>
</dbReference>
<dbReference type="SMART" id="SM00360">
    <property type="entry name" value="RRM"/>
    <property type="match status" value="1"/>
</dbReference>
<dbReference type="PROSITE" id="PS50102">
    <property type="entry name" value="RRM"/>
    <property type="match status" value="1"/>
</dbReference>
<name>A0A059CL93_EUCGR</name>
<evidence type="ECO:0000256" key="2">
    <source>
        <dbReference type="PROSITE-ProRule" id="PRU00176"/>
    </source>
</evidence>
<protein>
    <recommendedName>
        <fullName evidence="3">RRM domain-containing protein</fullName>
    </recommendedName>
</protein>
<proteinExistence type="predicted"/>
<reference evidence="4" key="1">
    <citation type="submission" date="2013-07" db="EMBL/GenBank/DDBJ databases">
        <title>The genome of Eucalyptus grandis.</title>
        <authorList>
            <person name="Schmutz J."/>
            <person name="Hayes R."/>
            <person name="Myburg A."/>
            <person name="Tuskan G."/>
            <person name="Grattapaglia D."/>
            <person name="Rokhsar D.S."/>
        </authorList>
    </citation>
    <scope>NUCLEOTIDE SEQUENCE</scope>
    <source>
        <tissue evidence="4">Leaf extractions</tissue>
    </source>
</reference>
<dbReference type="SUPFAM" id="SSF54928">
    <property type="entry name" value="RNA-binding domain, RBD"/>
    <property type="match status" value="1"/>
</dbReference>
<evidence type="ECO:0000256" key="1">
    <source>
        <dbReference type="ARBA" id="ARBA00022884"/>
    </source>
</evidence>
<evidence type="ECO:0000313" key="4">
    <source>
        <dbReference type="EMBL" id="KCW79253.1"/>
    </source>
</evidence>
<dbReference type="Pfam" id="PF00076">
    <property type="entry name" value="RRM_1"/>
    <property type="match status" value="1"/>
</dbReference>
<evidence type="ECO:0000259" key="3">
    <source>
        <dbReference type="PROSITE" id="PS50102"/>
    </source>
</evidence>
<keyword evidence="1 2" id="KW-0694">RNA-binding</keyword>